<dbReference type="Proteomes" id="UP001154282">
    <property type="component" value="Unassembled WGS sequence"/>
</dbReference>
<feature type="non-terminal residue" evidence="2">
    <location>
        <position position="1"/>
    </location>
</feature>
<comment type="caution">
    <text evidence="2">The sequence shown here is derived from an EMBL/GenBank/DDBJ whole genome shotgun (WGS) entry which is preliminary data.</text>
</comment>
<proteinExistence type="predicted"/>
<dbReference type="AlphaFoldDB" id="A0AAV0MTP8"/>
<gene>
    <name evidence="2" type="ORF">LITE_LOCUS30036</name>
</gene>
<feature type="non-terminal residue" evidence="2">
    <location>
        <position position="78"/>
    </location>
</feature>
<feature type="compositionally biased region" description="Basic residues" evidence="1">
    <location>
        <begin position="22"/>
        <end position="45"/>
    </location>
</feature>
<dbReference type="EMBL" id="CAMGYJ010000007">
    <property type="protein sequence ID" value="CAI0449070.1"/>
    <property type="molecule type" value="Genomic_DNA"/>
</dbReference>
<organism evidence="2 3">
    <name type="scientific">Linum tenue</name>
    <dbReference type="NCBI Taxonomy" id="586396"/>
    <lineage>
        <taxon>Eukaryota</taxon>
        <taxon>Viridiplantae</taxon>
        <taxon>Streptophyta</taxon>
        <taxon>Embryophyta</taxon>
        <taxon>Tracheophyta</taxon>
        <taxon>Spermatophyta</taxon>
        <taxon>Magnoliopsida</taxon>
        <taxon>eudicotyledons</taxon>
        <taxon>Gunneridae</taxon>
        <taxon>Pentapetalae</taxon>
        <taxon>rosids</taxon>
        <taxon>fabids</taxon>
        <taxon>Malpighiales</taxon>
        <taxon>Linaceae</taxon>
        <taxon>Linum</taxon>
    </lineage>
</organism>
<accession>A0AAV0MTP8</accession>
<keyword evidence="3" id="KW-1185">Reference proteome</keyword>
<evidence type="ECO:0000256" key="1">
    <source>
        <dbReference type="SAM" id="MobiDB-lite"/>
    </source>
</evidence>
<protein>
    <submittedName>
        <fullName evidence="2">Uncharacterized protein</fullName>
    </submittedName>
</protein>
<sequence length="78" mass="8597">TKKPPFSFSLPSAASLSSPLKSRSRGSGRRTRSRGSSSRGRRGRGGRGWVFPSSFSAMDARARRSKIWENSLKLNQRG</sequence>
<evidence type="ECO:0000313" key="2">
    <source>
        <dbReference type="EMBL" id="CAI0449070.1"/>
    </source>
</evidence>
<reference evidence="2" key="1">
    <citation type="submission" date="2022-08" db="EMBL/GenBank/DDBJ databases">
        <authorList>
            <person name="Gutierrez-Valencia J."/>
        </authorList>
    </citation>
    <scope>NUCLEOTIDE SEQUENCE</scope>
</reference>
<feature type="region of interest" description="Disordered" evidence="1">
    <location>
        <begin position="1"/>
        <end position="52"/>
    </location>
</feature>
<name>A0AAV0MTP8_9ROSI</name>
<evidence type="ECO:0000313" key="3">
    <source>
        <dbReference type="Proteomes" id="UP001154282"/>
    </source>
</evidence>
<feature type="compositionally biased region" description="Low complexity" evidence="1">
    <location>
        <begin position="1"/>
        <end position="20"/>
    </location>
</feature>